<dbReference type="AlphaFoldDB" id="A0A2H3D8D6"/>
<keyword evidence="5" id="KW-1185">Reference proteome</keyword>
<dbReference type="InParanoid" id="A0A2H3D8D6"/>
<dbReference type="EMBL" id="KZ293665">
    <property type="protein sequence ID" value="PBK90370.1"/>
    <property type="molecule type" value="Genomic_DNA"/>
</dbReference>
<feature type="region of interest" description="Disordered" evidence="1">
    <location>
        <begin position="239"/>
        <end position="275"/>
    </location>
</feature>
<feature type="signal peptide" evidence="3">
    <location>
        <begin position="1"/>
        <end position="18"/>
    </location>
</feature>
<feature type="compositionally biased region" description="Gly residues" evidence="1">
    <location>
        <begin position="252"/>
        <end position="265"/>
    </location>
</feature>
<feature type="chain" id="PRO_5013736127" evidence="3">
    <location>
        <begin position="19"/>
        <end position="419"/>
    </location>
</feature>
<feature type="compositionally biased region" description="Polar residues" evidence="1">
    <location>
        <begin position="213"/>
        <end position="222"/>
    </location>
</feature>
<evidence type="ECO:0000256" key="1">
    <source>
        <dbReference type="SAM" id="MobiDB-lite"/>
    </source>
</evidence>
<dbReference type="Proteomes" id="UP000217790">
    <property type="component" value="Unassembled WGS sequence"/>
</dbReference>
<name>A0A2H3D8D6_ARMGA</name>
<dbReference type="STRING" id="47427.A0A2H3D8D6"/>
<gene>
    <name evidence="4" type="ORF">ARMGADRAFT_1082654</name>
</gene>
<evidence type="ECO:0000313" key="4">
    <source>
        <dbReference type="EMBL" id="PBK90370.1"/>
    </source>
</evidence>
<dbReference type="OMA" id="FPEPRMV"/>
<keyword evidence="2" id="KW-0812">Transmembrane</keyword>
<keyword evidence="3" id="KW-0732">Signal</keyword>
<dbReference type="OrthoDB" id="3062663at2759"/>
<evidence type="ECO:0000313" key="5">
    <source>
        <dbReference type="Proteomes" id="UP000217790"/>
    </source>
</evidence>
<accession>A0A2H3D8D6</accession>
<evidence type="ECO:0000256" key="2">
    <source>
        <dbReference type="SAM" id="Phobius"/>
    </source>
</evidence>
<organism evidence="4 5">
    <name type="scientific">Armillaria gallica</name>
    <name type="common">Bulbous honey fungus</name>
    <name type="synonym">Armillaria bulbosa</name>
    <dbReference type="NCBI Taxonomy" id="47427"/>
    <lineage>
        <taxon>Eukaryota</taxon>
        <taxon>Fungi</taxon>
        <taxon>Dikarya</taxon>
        <taxon>Basidiomycota</taxon>
        <taxon>Agaricomycotina</taxon>
        <taxon>Agaricomycetes</taxon>
        <taxon>Agaricomycetidae</taxon>
        <taxon>Agaricales</taxon>
        <taxon>Marasmiineae</taxon>
        <taxon>Physalacriaceae</taxon>
        <taxon>Armillaria</taxon>
    </lineage>
</organism>
<feature type="transmembrane region" description="Helical" evidence="2">
    <location>
        <begin position="314"/>
        <end position="333"/>
    </location>
</feature>
<feature type="region of interest" description="Disordered" evidence="1">
    <location>
        <begin position="109"/>
        <end position="226"/>
    </location>
</feature>
<proteinExistence type="predicted"/>
<sequence>MFLSFYVILTAFLLQVFGLPIRFTTGHAPPTSRVGTVVSTREPQDADCFHLFSFEPRVPSGRGQSAESFLAARTPPISFGVAGPHYVDTLPNEIFAQCATPEGLSNFANRDLHEDINGGNTTSGDVEKNNRHGSGGNSTSGSGIDPGSGNEAGSKIVNVQSNGHPGCEVLTGGNTTNGDANGGSVTATSTSSGGGDVRVGNGGKTTKGDANGGNVTVPSTSSGDGDVIVGNGGNTINGDANGGNVTAPSTSSGGGDVIVGNGGKTTNGDANGGNVNVGDAISDSATSTSAIQMASASSTSPTTDASRHRTNTPIIIGSVIGSLALAVMLGILWRRRKRRLRDKITVTSNGESLRTDFRHSDIRLPSDDVFPEPRMVPPSRSYYSRPRDGGQSLEDQILRTEAVGTTYGESPPPSYLISH</sequence>
<evidence type="ECO:0000256" key="3">
    <source>
        <dbReference type="SAM" id="SignalP"/>
    </source>
</evidence>
<feature type="compositionally biased region" description="Low complexity" evidence="1">
    <location>
        <begin position="171"/>
        <end position="191"/>
    </location>
</feature>
<feature type="compositionally biased region" description="Gly residues" evidence="1">
    <location>
        <begin position="192"/>
        <end position="205"/>
    </location>
</feature>
<feature type="region of interest" description="Disordered" evidence="1">
    <location>
        <begin position="373"/>
        <end position="393"/>
    </location>
</feature>
<keyword evidence="2" id="KW-0472">Membrane</keyword>
<protein>
    <submittedName>
        <fullName evidence="4">Uncharacterized protein</fullName>
    </submittedName>
</protein>
<keyword evidence="2" id="KW-1133">Transmembrane helix</keyword>
<reference evidence="5" key="1">
    <citation type="journal article" date="2017" name="Nat. Ecol. Evol.">
        <title>Genome expansion and lineage-specific genetic innovations in the forest pathogenic fungi Armillaria.</title>
        <authorList>
            <person name="Sipos G."/>
            <person name="Prasanna A.N."/>
            <person name="Walter M.C."/>
            <person name="O'Connor E."/>
            <person name="Balint B."/>
            <person name="Krizsan K."/>
            <person name="Kiss B."/>
            <person name="Hess J."/>
            <person name="Varga T."/>
            <person name="Slot J."/>
            <person name="Riley R."/>
            <person name="Boka B."/>
            <person name="Rigling D."/>
            <person name="Barry K."/>
            <person name="Lee J."/>
            <person name="Mihaltcheva S."/>
            <person name="LaButti K."/>
            <person name="Lipzen A."/>
            <person name="Waldron R."/>
            <person name="Moloney N.M."/>
            <person name="Sperisen C."/>
            <person name="Kredics L."/>
            <person name="Vagvoelgyi C."/>
            <person name="Patrignani A."/>
            <person name="Fitzpatrick D."/>
            <person name="Nagy I."/>
            <person name="Doyle S."/>
            <person name="Anderson J.B."/>
            <person name="Grigoriev I.V."/>
            <person name="Gueldener U."/>
            <person name="Muensterkoetter M."/>
            <person name="Nagy L.G."/>
        </authorList>
    </citation>
    <scope>NUCLEOTIDE SEQUENCE [LARGE SCALE GENOMIC DNA]</scope>
    <source>
        <strain evidence="5">Ar21-2</strain>
    </source>
</reference>